<evidence type="ECO:0000313" key="2">
    <source>
        <dbReference type="Proteomes" id="UP000005959"/>
    </source>
</evidence>
<dbReference type="AlphaFoldDB" id="G9Y884"/>
<dbReference type="Proteomes" id="UP000005959">
    <property type="component" value="Unassembled WGS sequence"/>
</dbReference>
<reference evidence="1 2" key="1">
    <citation type="submission" date="2011-08" db="EMBL/GenBank/DDBJ databases">
        <authorList>
            <person name="Weinstock G."/>
            <person name="Sodergren E."/>
            <person name="Clifton S."/>
            <person name="Fulton L."/>
            <person name="Fulton B."/>
            <person name="Courtney L."/>
            <person name="Fronick C."/>
            <person name="Harrison M."/>
            <person name="Strong C."/>
            <person name="Farmer C."/>
            <person name="Delahaunty K."/>
            <person name="Markovic C."/>
            <person name="Hall O."/>
            <person name="Minx P."/>
            <person name="Tomlinson C."/>
            <person name="Mitreva M."/>
            <person name="Hou S."/>
            <person name="Chen J."/>
            <person name="Wollam A."/>
            <person name="Pepin K.H."/>
            <person name="Johnson M."/>
            <person name="Bhonagiri V."/>
            <person name="Zhang X."/>
            <person name="Suruliraj S."/>
            <person name="Warren W."/>
            <person name="Chinwalla A."/>
            <person name="Mardis E.R."/>
            <person name="Wilson R.K."/>
        </authorList>
    </citation>
    <scope>NUCLEOTIDE SEQUENCE [LARGE SCALE GENOMIC DNA]</scope>
    <source>
        <strain evidence="1 2">ATCC 51873</strain>
    </source>
</reference>
<proteinExistence type="predicted"/>
<protein>
    <submittedName>
        <fullName evidence="1">Uncharacterized protein</fullName>
    </submittedName>
</protein>
<accession>G9Y884</accession>
<evidence type="ECO:0000313" key="1">
    <source>
        <dbReference type="EMBL" id="EHM41602.1"/>
    </source>
</evidence>
<comment type="caution">
    <text evidence="1">The sequence shown here is derived from an EMBL/GenBank/DDBJ whole genome shotgun (WGS) entry which is preliminary data.</text>
</comment>
<sequence length="54" mass="6410">MYGLKRSTLLDYGLIERQIYQWGEALSNKLQPTMWSEAKKHEGQRINRKVALYP</sequence>
<gene>
    <name evidence="1" type="ORF">HMPREF0454_02793</name>
</gene>
<dbReference type="EMBL" id="AGCI01000066">
    <property type="protein sequence ID" value="EHM41602.1"/>
    <property type="molecule type" value="Genomic_DNA"/>
</dbReference>
<dbReference type="PATRIC" id="fig|1002364.3.peg.2514"/>
<dbReference type="HOGENOM" id="CLU_3043987_0_0_6"/>
<organism evidence="1 2">
    <name type="scientific">Hafnia alvei ATCC 51873</name>
    <dbReference type="NCBI Taxonomy" id="1002364"/>
    <lineage>
        <taxon>Bacteria</taxon>
        <taxon>Pseudomonadati</taxon>
        <taxon>Pseudomonadota</taxon>
        <taxon>Gammaproteobacteria</taxon>
        <taxon>Enterobacterales</taxon>
        <taxon>Hafniaceae</taxon>
        <taxon>Hafnia</taxon>
    </lineage>
</organism>
<name>G9Y884_HAFAL</name>